<sequence>MKISTSTTQNLAQEEIKREAKKDINKKDLKETKQAQNAPKSAQKVAAKSVDTSELKNSPLTQEIKNINSNIGRLQVAQKSLDAIESDVRKVVELTEQSKQTADKKEQNEIQDEINALKKNIESTLKKATFESSNVFAKSIMDNDEVLFDAPKLNVSLLNSNAQKFYDVLKEQQVQVKDALETLKDQAEENADKLAKNDKALARNKAGKIQNENKAASRDMQNTDGSFLKKLGSLFRVSHDTDKLSNQRVKELLA</sequence>
<organism evidence="4 5">
    <name type="scientific">Helicobacter jaachi</name>
    <dbReference type="NCBI Taxonomy" id="1677920"/>
    <lineage>
        <taxon>Bacteria</taxon>
        <taxon>Pseudomonadati</taxon>
        <taxon>Campylobacterota</taxon>
        <taxon>Epsilonproteobacteria</taxon>
        <taxon>Campylobacterales</taxon>
        <taxon>Helicobacteraceae</taxon>
        <taxon>Helicobacter</taxon>
    </lineage>
</organism>
<dbReference type="RefSeq" id="WP_034355416.1">
    <property type="nucleotide sequence ID" value="NZ_JRPR02000005.1"/>
</dbReference>
<dbReference type="InterPro" id="IPR001029">
    <property type="entry name" value="Flagellin_N"/>
</dbReference>
<name>A0A4U8TAI1_9HELI</name>
<evidence type="ECO:0000313" key="5">
    <source>
        <dbReference type="Proteomes" id="UP000029733"/>
    </source>
</evidence>
<dbReference type="EMBL" id="JRPR02000005">
    <property type="protein sequence ID" value="TLD96148.1"/>
    <property type="molecule type" value="Genomic_DNA"/>
</dbReference>
<feature type="coiled-coil region" evidence="1">
    <location>
        <begin position="166"/>
        <end position="204"/>
    </location>
</feature>
<proteinExistence type="predicted"/>
<dbReference type="Pfam" id="PF00669">
    <property type="entry name" value="Flagellin_N"/>
    <property type="match status" value="1"/>
</dbReference>
<feature type="domain" description="Flagellin N-terminal" evidence="3">
    <location>
        <begin position="53"/>
        <end position="139"/>
    </location>
</feature>
<comment type="caution">
    <text evidence="4">The sequence shown here is derived from an EMBL/GenBank/DDBJ whole genome shotgun (WGS) entry which is preliminary data.</text>
</comment>
<reference evidence="4 5" key="1">
    <citation type="journal article" date="2014" name="Genome Announc.">
        <title>Draft genome sequences of eight enterohepatic helicobacter species isolated from both laboratory and wild rodents.</title>
        <authorList>
            <person name="Sheh A."/>
            <person name="Shen Z."/>
            <person name="Fox J.G."/>
        </authorList>
    </citation>
    <scope>NUCLEOTIDE SEQUENCE [LARGE SCALE GENOMIC DNA]</scope>
    <source>
        <strain evidence="4 5">MIT 09-6949</strain>
    </source>
</reference>
<evidence type="ECO:0000313" key="4">
    <source>
        <dbReference type="EMBL" id="TLD96148.1"/>
    </source>
</evidence>
<evidence type="ECO:0000259" key="3">
    <source>
        <dbReference type="Pfam" id="PF00669"/>
    </source>
</evidence>
<evidence type="ECO:0000256" key="1">
    <source>
        <dbReference type="SAM" id="Coils"/>
    </source>
</evidence>
<keyword evidence="1" id="KW-0175">Coiled coil</keyword>
<protein>
    <recommendedName>
        <fullName evidence="3">Flagellin N-terminal domain-containing protein</fullName>
    </recommendedName>
</protein>
<evidence type="ECO:0000256" key="2">
    <source>
        <dbReference type="SAM" id="MobiDB-lite"/>
    </source>
</evidence>
<dbReference type="STRING" id="1677920.LS71_06510"/>
<dbReference type="Gene3D" id="1.20.1330.10">
    <property type="entry name" value="f41 fragment of flagellin, N-terminal domain"/>
    <property type="match status" value="1"/>
</dbReference>
<keyword evidence="5" id="KW-1185">Reference proteome</keyword>
<feature type="compositionally biased region" description="Basic and acidic residues" evidence="2">
    <location>
        <begin position="14"/>
        <end position="33"/>
    </location>
</feature>
<dbReference type="Proteomes" id="UP000029733">
    <property type="component" value="Unassembled WGS sequence"/>
</dbReference>
<gene>
    <name evidence="4" type="ORF">LS71_006625</name>
</gene>
<feature type="compositionally biased region" description="Polar residues" evidence="2">
    <location>
        <begin position="1"/>
        <end position="12"/>
    </location>
</feature>
<dbReference type="SUPFAM" id="SSF64518">
    <property type="entry name" value="Phase 1 flagellin"/>
    <property type="match status" value="1"/>
</dbReference>
<dbReference type="OrthoDB" id="5323316at2"/>
<accession>A0A4U8TAI1</accession>
<dbReference type="AlphaFoldDB" id="A0A4U8TAI1"/>
<feature type="region of interest" description="Disordered" evidence="2">
    <location>
        <begin position="1"/>
        <end position="58"/>
    </location>
</feature>
<dbReference type="GO" id="GO:0005198">
    <property type="term" value="F:structural molecule activity"/>
    <property type="evidence" value="ECO:0007669"/>
    <property type="project" value="InterPro"/>
</dbReference>